<proteinExistence type="predicted"/>
<comment type="caution">
    <text evidence="1">The sequence shown here is derived from an EMBL/GenBank/DDBJ whole genome shotgun (WGS) entry which is preliminary data.</text>
</comment>
<evidence type="ECO:0000313" key="1">
    <source>
        <dbReference type="EMBL" id="TFH93888.1"/>
    </source>
</evidence>
<dbReference type="AlphaFoldDB" id="A0A4Y8WMA2"/>
<sequence>MICVESKKRKLEKIKEEYPNAVILDITSNSEMRYAKILSPFYPHGNIPIPFTDGLKATCVEAVWQGLKVFENAGVDFATFKNDTMRDLKRTVRKYGMPKGHSKGAYSKELLGYFEARMLIYLPTYKWVLDNVPEVHHVIERIKAQSKIQDIVLLDYNTNIDFRDISKPLSHAGLVKLYIDGKYPNGIEDYQPMTQEEMDAKKVREKELKKGLKRKVKERKSAQSKNLFEE</sequence>
<dbReference type="OrthoDB" id="797104at2"/>
<dbReference type="Proteomes" id="UP000297225">
    <property type="component" value="Unassembled WGS sequence"/>
</dbReference>
<name>A0A4Y8WMA2_9PORP</name>
<keyword evidence="2" id="KW-1185">Reference proteome</keyword>
<reference evidence="1 2" key="1">
    <citation type="submission" date="2019-03" db="EMBL/GenBank/DDBJ databases">
        <title>Porphyromonas levii Isolated from the Uterus of Dairy Cows.</title>
        <authorList>
            <person name="Francis A.M."/>
        </authorList>
    </citation>
    <scope>NUCLEOTIDE SEQUENCE [LARGE SCALE GENOMIC DNA]</scope>
    <source>
        <strain evidence="1 2">AF5678</strain>
    </source>
</reference>
<protein>
    <submittedName>
        <fullName evidence="1">Uncharacterized protein</fullName>
    </submittedName>
</protein>
<dbReference type="RefSeq" id="WP_134850070.1">
    <property type="nucleotide sequence ID" value="NZ_CP197400.1"/>
</dbReference>
<dbReference type="Pfam" id="PF22075">
    <property type="entry name" value="DUF6939"/>
    <property type="match status" value="1"/>
</dbReference>
<dbReference type="InterPro" id="IPR054219">
    <property type="entry name" value="DUF6939"/>
</dbReference>
<gene>
    <name evidence="1" type="ORF">E4P47_09800</name>
</gene>
<dbReference type="EMBL" id="SPNC01000273">
    <property type="protein sequence ID" value="TFH93888.1"/>
    <property type="molecule type" value="Genomic_DNA"/>
</dbReference>
<evidence type="ECO:0000313" key="2">
    <source>
        <dbReference type="Proteomes" id="UP000297225"/>
    </source>
</evidence>
<accession>A0A4Y8WMA2</accession>
<organism evidence="1 2">
    <name type="scientific">Porphyromonas levii</name>
    <dbReference type="NCBI Taxonomy" id="28114"/>
    <lineage>
        <taxon>Bacteria</taxon>
        <taxon>Pseudomonadati</taxon>
        <taxon>Bacteroidota</taxon>
        <taxon>Bacteroidia</taxon>
        <taxon>Bacteroidales</taxon>
        <taxon>Porphyromonadaceae</taxon>
        <taxon>Porphyromonas</taxon>
    </lineage>
</organism>